<name>A0A8T5VNN0_9BRAD</name>
<dbReference type="InterPro" id="IPR047661">
    <property type="entry name" value="IstB"/>
</dbReference>
<dbReference type="Gene3D" id="3.40.50.300">
    <property type="entry name" value="P-loop containing nucleotide triphosphate hydrolases"/>
    <property type="match status" value="1"/>
</dbReference>
<dbReference type="Pfam" id="PF01695">
    <property type="entry name" value="IstB_IS21"/>
    <property type="match status" value="1"/>
</dbReference>
<keyword evidence="2" id="KW-0547">Nucleotide-binding</keyword>
<evidence type="ECO:0000256" key="2">
    <source>
        <dbReference type="ARBA" id="ARBA00022741"/>
    </source>
</evidence>
<dbReference type="InterPro" id="IPR003593">
    <property type="entry name" value="AAA+_ATPase"/>
</dbReference>
<evidence type="ECO:0000256" key="1">
    <source>
        <dbReference type="ARBA" id="ARBA00008059"/>
    </source>
</evidence>
<dbReference type="GO" id="GO:0005524">
    <property type="term" value="F:ATP binding"/>
    <property type="evidence" value="ECO:0007669"/>
    <property type="project" value="UniProtKB-KW"/>
</dbReference>
<dbReference type="PIRSF" id="PIRSF003073">
    <property type="entry name" value="DNAC_TnpB_IstB"/>
    <property type="match status" value="1"/>
</dbReference>
<dbReference type="Proteomes" id="UP000551709">
    <property type="component" value="Plasmid pBb1S5a"/>
</dbReference>
<dbReference type="PANTHER" id="PTHR30050:SF4">
    <property type="entry name" value="ATP-BINDING PROTEIN RV3427C IN INSERTION SEQUENCE-RELATED"/>
    <property type="match status" value="1"/>
</dbReference>
<accession>A0A8T5VNN0</accession>
<dbReference type="CDD" id="cd00009">
    <property type="entry name" value="AAA"/>
    <property type="match status" value="1"/>
</dbReference>
<reference evidence="4" key="1">
    <citation type="journal article" date="2017" name="Syst. Appl. Microbiol.">
        <title>Soybeans inoculated with root zone soils of Canadian native legumes harbour diverse and novel Bradyrhizobium spp. that possess agricultural potential.</title>
        <authorList>
            <person name="Bromfield E.S.P."/>
            <person name="Cloutier S."/>
            <person name="Tambong J.T."/>
            <person name="Tran Thi T.V."/>
        </authorList>
    </citation>
    <scope>NUCLEOTIDE SEQUENCE</scope>
    <source>
        <strain evidence="4">1S5</strain>
    </source>
</reference>
<evidence type="ECO:0000256" key="3">
    <source>
        <dbReference type="ARBA" id="ARBA00022840"/>
    </source>
</evidence>
<comment type="similarity">
    <text evidence="1">Belongs to the IS21/IS1162 putative ATP-binding protein family.</text>
</comment>
<keyword evidence="4" id="KW-0614">Plasmid</keyword>
<dbReference type="EMBL" id="CP096256">
    <property type="protein sequence ID" value="UPT92311.1"/>
    <property type="molecule type" value="Genomic_DNA"/>
</dbReference>
<dbReference type="PANTHER" id="PTHR30050">
    <property type="entry name" value="CHROMOSOMAL REPLICATION INITIATOR PROTEIN DNAA"/>
    <property type="match status" value="1"/>
</dbReference>
<keyword evidence="3" id="KW-0067">ATP-binding</keyword>
<geneLocation type="plasmid" evidence="4 5">
    <name>pBb1S5a</name>
</geneLocation>
<evidence type="ECO:0000313" key="4">
    <source>
        <dbReference type="EMBL" id="UPT92311.1"/>
    </source>
</evidence>
<dbReference type="GO" id="GO:0006260">
    <property type="term" value="P:DNA replication"/>
    <property type="evidence" value="ECO:0007669"/>
    <property type="project" value="TreeGrafter"/>
</dbReference>
<dbReference type="InterPro" id="IPR028350">
    <property type="entry name" value="DNAC/IstB-like"/>
</dbReference>
<organism evidence="4 5">
    <name type="scientific">Bradyrhizobium barranii subsp. apii</name>
    <dbReference type="NCBI Taxonomy" id="2819348"/>
    <lineage>
        <taxon>Bacteria</taxon>
        <taxon>Pseudomonadati</taxon>
        <taxon>Pseudomonadota</taxon>
        <taxon>Alphaproteobacteria</taxon>
        <taxon>Hyphomicrobiales</taxon>
        <taxon>Nitrobacteraceae</taxon>
        <taxon>Bradyrhizobium</taxon>
        <taxon>Bradyrhizobium barranii</taxon>
    </lineage>
</organism>
<evidence type="ECO:0000313" key="5">
    <source>
        <dbReference type="Proteomes" id="UP000551709"/>
    </source>
</evidence>
<dbReference type="SMART" id="SM00382">
    <property type="entry name" value="AAA"/>
    <property type="match status" value="1"/>
</dbReference>
<dbReference type="InterPro" id="IPR002611">
    <property type="entry name" value="IstB_ATP-bd"/>
</dbReference>
<proteinExistence type="inferred from homology"/>
<sequence length="288" mass="31308">MTLLTVLSRLRTNNQTGLGATLTLQLSGIRDQLDSLLDEAARANLSARETLILLCEREIARKDHRRIDMALKLAHFPAVKELAGFDFEAQPSIDPKQIRDLAASRWIANGENVLLLGPPGVGKTHLSIALGREAILAGYTVQFTTATTLVAGLAKAHGERRLDEKLLALSKPKLLIVDELGYLPLEPDAAHLFFQLVSRRYETGAMLITSNRSVAEWGTVFADPVVATAILDRLLHHSHVLTIRGDSYRLRAKRKSGLIKTPTAGDGPPVGSASLRPVTGGNNLQPRS</sequence>
<dbReference type="NCBIfam" id="NF038214">
    <property type="entry name" value="IS21_help_AAA"/>
    <property type="match status" value="1"/>
</dbReference>
<reference evidence="4" key="2">
    <citation type="submission" date="2022-04" db="EMBL/GenBank/DDBJ databases">
        <authorList>
            <person name="Bromfield E.S.P."/>
            <person name="Cloutier S."/>
        </authorList>
    </citation>
    <scope>NUCLEOTIDE SEQUENCE</scope>
    <source>
        <strain evidence="4">1S5</strain>
        <plasmid evidence="4">pBb1S5a</plasmid>
    </source>
</reference>
<dbReference type="SUPFAM" id="SSF52540">
    <property type="entry name" value="P-loop containing nucleoside triphosphate hydrolases"/>
    <property type="match status" value="1"/>
</dbReference>
<gene>
    <name evidence="4" type="primary">istB</name>
    <name evidence="4" type="ORF">HAP41_0000048135</name>
</gene>
<protein>
    <submittedName>
        <fullName evidence="4">IS21-like element helper ATPase IstB</fullName>
    </submittedName>
</protein>
<dbReference type="AlphaFoldDB" id="A0A8T5VNN0"/>
<dbReference type="InterPro" id="IPR027417">
    <property type="entry name" value="P-loop_NTPase"/>
</dbReference>